<dbReference type="PANTHER" id="PTHR34706:SF3">
    <property type="entry name" value="ANKYRIN REPEAT PROTEIN (AFU_ORTHOLOGUE AFUA_7G06200)"/>
    <property type="match status" value="1"/>
</dbReference>
<keyword evidence="2" id="KW-1185">Reference proteome</keyword>
<sequence length="413" mass="46287">MSRVTHPRPETEGLTDDWWALCLSCWRYNPADRPTIQGVLVSLGLRTLEPPLVHGPHYCEAALRSDPAPQDLIPLRTAQTTDQHGFITAMGKIVSPIQNEVRTLYKTANGIVRRLYGLNREFSENMDDEVDEGETMDNNQFVQDIDGFVSSNPVLERFFKGHPNYIRELAKKAKSLQNDTTTLLGYPHLLQKTVQVTLHQQVVYCDDSSSMKRDNRWDAQTALVKRIAQITTRILPEGGGVALRFINQDVDASPNLSSKQIGDIMARTRWAPNGNTEIGTHLRAKILQPMVYSKLESKTLARPLLVSIMTDGMPSKEPDNTLVNAIKECGDTLQGAGYPRECVKFVIGQVGTANQATRFLNALRDNQDIADVVFVTPGRLDDQFAKLKANDSESELDRWLIETLFSSIRDRPA</sequence>
<dbReference type="InParanoid" id="J0WPJ1"/>
<proteinExistence type="predicted"/>
<evidence type="ECO:0008006" key="3">
    <source>
        <dbReference type="Google" id="ProtNLM"/>
    </source>
</evidence>
<dbReference type="OMA" id="GEDENCF"/>
<evidence type="ECO:0000313" key="2">
    <source>
        <dbReference type="Proteomes" id="UP000006514"/>
    </source>
</evidence>
<dbReference type="KEGG" id="adl:AURDEDRAFT_189021"/>
<accession>J0WPJ1</accession>
<name>J0WPJ1_AURST</name>
<dbReference type="PANTHER" id="PTHR34706">
    <property type="entry name" value="SLR1338 PROTEIN"/>
    <property type="match status" value="1"/>
</dbReference>
<evidence type="ECO:0000313" key="1">
    <source>
        <dbReference type="EMBL" id="EJD34338.1"/>
    </source>
</evidence>
<gene>
    <name evidence="1" type="ORF">AURDEDRAFT_189021</name>
</gene>
<dbReference type="AlphaFoldDB" id="J0WPJ1"/>
<organism evidence="1 2">
    <name type="scientific">Auricularia subglabra (strain TFB-10046 / SS5)</name>
    <name type="common">White-rot fungus</name>
    <name type="synonym">Auricularia delicata (strain TFB10046)</name>
    <dbReference type="NCBI Taxonomy" id="717982"/>
    <lineage>
        <taxon>Eukaryota</taxon>
        <taxon>Fungi</taxon>
        <taxon>Dikarya</taxon>
        <taxon>Basidiomycota</taxon>
        <taxon>Agaricomycotina</taxon>
        <taxon>Agaricomycetes</taxon>
        <taxon>Auriculariales</taxon>
        <taxon>Auriculariaceae</taxon>
        <taxon>Auricularia</taxon>
    </lineage>
</organism>
<dbReference type="eggNOG" id="ENOG502QUI6">
    <property type="taxonomic scope" value="Eukaryota"/>
</dbReference>
<protein>
    <recommendedName>
        <fullName evidence="3">VWFA domain-containing protein</fullName>
    </recommendedName>
</protein>
<dbReference type="Proteomes" id="UP000006514">
    <property type="component" value="Unassembled WGS sequence"/>
</dbReference>
<reference evidence="2" key="1">
    <citation type="journal article" date="2012" name="Science">
        <title>The Paleozoic origin of enzymatic lignin decomposition reconstructed from 31 fungal genomes.</title>
        <authorList>
            <person name="Floudas D."/>
            <person name="Binder M."/>
            <person name="Riley R."/>
            <person name="Barry K."/>
            <person name="Blanchette R.A."/>
            <person name="Henrissat B."/>
            <person name="Martinez A.T."/>
            <person name="Otillar R."/>
            <person name="Spatafora J.W."/>
            <person name="Yadav J.S."/>
            <person name="Aerts A."/>
            <person name="Benoit I."/>
            <person name="Boyd A."/>
            <person name="Carlson A."/>
            <person name="Copeland A."/>
            <person name="Coutinho P.M."/>
            <person name="de Vries R.P."/>
            <person name="Ferreira P."/>
            <person name="Findley K."/>
            <person name="Foster B."/>
            <person name="Gaskell J."/>
            <person name="Glotzer D."/>
            <person name="Gorecki P."/>
            <person name="Heitman J."/>
            <person name="Hesse C."/>
            <person name="Hori C."/>
            <person name="Igarashi K."/>
            <person name="Jurgens J.A."/>
            <person name="Kallen N."/>
            <person name="Kersten P."/>
            <person name="Kohler A."/>
            <person name="Kuees U."/>
            <person name="Kumar T.K.A."/>
            <person name="Kuo A."/>
            <person name="LaButti K."/>
            <person name="Larrondo L.F."/>
            <person name="Lindquist E."/>
            <person name="Ling A."/>
            <person name="Lombard V."/>
            <person name="Lucas S."/>
            <person name="Lundell T."/>
            <person name="Martin R."/>
            <person name="McLaughlin D.J."/>
            <person name="Morgenstern I."/>
            <person name="Morin E."/>
            <person name="Murat C."/>
            <person name="Nagy L.G."/>
            <person name="Nolan M."/>
            <person name="Ohm R.A."/>
            <person name="Patyshakuliyeva A."/>
            <person name="Rokas A."/>
            <person name="Ruiz-Duenas F.J."/>
            <person name="Sabat G."/>
            <person name="Salamov A."/>
            <person name="Samejima M."/>
            <person name="Schmutz J."/>
            <person name="Slot J.C."/>
            <person name="St John F."/>
            <person name="Stenlid J."/>
            <person name="Sun H."/>
            <person name="Sun S."/>
            <person name="Syed K."/>
            <person name="Tsang A."/>
            <person name="Wiebenga A."/>
            <person name="Young D."/>
            <person name="Pisabarro A."/>
            <person name="Eastwood D.C."/>
            <person name="Martin F."/>
            <person name="Cullen D."/>
            <person name="Grigoriev I.V."/>
            <person name="Hibbett D.S."/>
        </authorList>
    </citation>
    <scope>NUCLEOTIDE SEQUENCE [LARGE SCALE GENOMIC DNA]</scope>
    <source>
        <strain evidence="2">TFB10046</strain>
    </source>
</reference>
<dbReference type="EMBL" id="JH687960">
    <property type="protein sequence ID" value="EJD34338.1"/>
    <property type="molecule type" value="Genomic_DNA"/>
</dbReference>
<dbReference type="OrthoDB" id="2142040at2759"/>